<reference evidence="10" key="1">
    <citation type="submission" date="2015-07" db="EMBL/GenBank/DDBJ databases">
        <authorList>
            <person name="Urmite Genomes"/>
        </authorList>
    </citation>
    <scope>NUCLEOTIDE SEQUENCE [LARGE SCALE GENOMIC DNA]</scope>
    <source>
        <strain evidence="10">type strain: ATCC 49404</strain>
    </source>
</reference>
<dbReference type="SUPFAM" id="SSF54862">
    <property type="entry name" value="4Fe-4S ferredoxins"/>
    <property type="match status" value="1"/>
</dbReference>
<comment type="function">
    <text evidence="8">Ferredoxins are iron-sulfur proteins that transfer electrons in a wide variety of metabolic reactions.</text>
</comment>
<evidence type="ECO:0000256" key="8">
    <source>
        <dbReference type="RuleBase" id="RU368020"/>
    </source>
</evidence>
<keyword evidence="5 8" id="KW-0408">Iron</keyword>
<keyword evidence="7" id="KW-0003">3Fe-4S</keyword>
<dbReference type="GO" id="GO:0005506">
    <property type="term" value="F:iron ion binding"/>
    <property type="evidence" value="ECO:0007669"/>
    <property type="project" value="UniProtKB-UniRule"/>
</dbReference>
<name>A0A0H5RZ14_9MYCO</name>
<dbReference type="PANTHER" id="PTHR36923">
    <property type="entry name" value="FERREDOXIN"/>
    <property type="match status" value="1"/>
</dbReference>
<dbReference type="EMBL" id="CWKH01000003">
    <property type="protein sequence ID" value="CRZ19101.1"/>
    <property type="molecule type" value="Genomic_DNA"/>
</dbReference>
<accession>A0A0H5RZ14</accession>
<evidence type="ECO:0000313" key="9">
    <source>
        <dbReference type="EMBL" id="CRZ19101.1"/>
    </source>
</evidence>
<dbReference type="PANTHER" id="PTHR36923:SF3">
    <property type="entry name" value="FERREDOXIN"/>
    <property type="match status" value="1"/>
</dbReference>
<dbReference type="Pfam" id="PF13459">
    <property type="entry name" value="Fer4_15"/>
    <property type="match status" value="1"/>
</dbReference>
<dbReference type="Gene3D" id="3.30.70.20">
    <property type="match status" value="1"/>
</dbReference>
<dbReference type="AlphaFoldDB" id="A0A0H5RZ14"/>
<dbReference type="GO" id="GO:0051538">
    <property type="term" value="F:3 iron, 4 sulfur cluster binding"/>
    <property type="evidence" value="ECO:0007669"/>
    <property type="project" value="UniProtKB-KW"/>
</dbReference>
<sequence length="78" mass="8379">MLEDMSATPVRVDAGLCEGHALCIQLAPEVFDLSDDEVASAARTDGQWDQDTWDNVKSAVDACPRQAISLLNTSTKGQ</sequence>
<evidence type="ECO:0000256" key="5">
    <source>
        <dbReference type="ARBA" id="ARBA00023004"/>
    </source>
</evidence>
<dbReference type="InterPro" id="IPR051269">
    <property type="entry name" value="Fe-S_cluster_ET"/>
</dbReference>
<evidence type="ECO:0000256" key="6">
    <source>
        <dbReference type="ARBA" id="ARBA00023014"/>
    </source>
</evidence>
<dbReference type="PRINTS" id="PR00352">
    <property type="entry name" value="3FE4SFRDOXIN"/>
</dbReference>
<evidence type="ECO:0000313" key="10">
    <source>
        <dbReference type="Proteomes" id="UP000199147"/>
    </source>
</evidence>
<comment type="cofactor">
    <cofactor evidence="1">
        <name>[3Fe-4S] cluster</name>
        <dbReference type="ChEBI" id="CHEBI:21137"/>
    </cofactor>
</comment>
<keyword evidence="3 8" id="KW-0479">Metal-binding</keyword>
<keyword evidence="10" id="KW-1185">Reference proteome</keyword>
<evidence type="ECO:0000256" key="2">
    <source>
        <dbReference type="ARBA" id="ARBA00022448"/>
    </source>
</evidence>
<evidence type="ECO:0000256" key="7">
    <source>
        <dbReference type="ARBA" id="ARBA00023291"/>
    </source>
</evidence>
<protein>
    <recommendedName>
        <fullName evidence="8">Ferredoxin</fullName>
    </recommendedName>
</protein>
<keyword evidence="2 8" id="KW-0813">Transport</keyword>
<dbReference type="STRING" id="146018.BN2156_06016"/>
<evidence type="ECO:0000256" key="1">
    <source>
        <dbReference type="ARBA" id="ARBA00001927"/>
    </source>
</evidence>
<proteinExistence type="predicted"/>
<dbReference type="InterPro" id="IPR001080">
    <property type="entry name" value="3Fe4S_ferredoxin"/>
</dbReference>
<dbReference type="GO" id="GO:0009055">
    <property type="term" value="F:electron transfer activity"/>
    <property type="evidence" value="ECO:0007669"/>
    <property type="project" value="UniProtKB-UniRule"/>
</dbReference>
<keyword evidence="4 8" id="KW-0249">Electron transport</keyword>
<gene>
    <name evidence="9" type="primary">fdxD_2</name>
    <name evidence="9" type="ORF">BN2156_06016</name>
</gene>
<dbReference type="Proteomes" id="UP000199147">
    <property type="component" value="Unassembled WGS sequence"/>
</dbReference>
<evidence type="ECO:0000256" key="4">
    <source>
        <dbReference type="ARBA" id="ARBA00022982"/>
    </source>
</evidence>
<keyword evidence="6 8" id="KW-0411">Iron-sulfur</keyword>
<organism evidence="9 10">
    <name type="scientific">Mycolicibacterium neworleansense</name>
    <dbReference type="NCBI Taxonomy" id="146018"/>
    <lineage>
        <taxon>Bacteria</taxon>
        <taxon>Bacillati</taxon>
        <taxon>Actinomycetota</taxon>
        <taxon>Actinomycetes</taxon>
        <taxon>Mycobacteriales</taxon>
        <taxon>Mycobacteriaceae</taxon>
        <taxon>Mycolicibacterium</taxon>
    </lineage>
</organism>
<evidence type="ECO:0000256" key="3">
    <source>
        <dbReference type="ARBA" id="ARBA00022723"/>
    </source>
</evidence>